<dbReference type="RefSeq" id="WP_310329801.1">
    <property type="nucleotide sequence ID" value="NZ_JAVDXV010000005.1"/>
</dbReference>
<evidence type="ECO:0000256" key="2">
    <source>
        <dbReference type="ARBA" id="ARBA00022801"/>
    </source>
</evidence>
<dbReference type="SUPFAM" id="SSF81296">
    <property type="entry name" value="E set domains"/>
    <property type="match status" value="1"/>
</dbReference>
<dbReference type="InterPro" id="IPR018221">
    <property type="entry name" value="Glyco_hydro_9_His_AS"/>
</dbReference>
<feature type="domain" description="Cellulase Ig-like" evidence="10">
    <location>
        <begin position="32"/>
        <end position="104"/>
    </location>
</feature>
<keyword evidence="4 6" id="KW-0326">Glycosidase</keyword>
<feature type="signal peptide" evidence="8">
    <location>
        <begin position="1"/>
        <end position="18"/>
    </location>
</feature>
<dbReference type="InterPro" id="IPR001701">
    <property type="entry name" value="Glyco_hydro_9"/>
</dbReference>
<keyword evidence="2 6" id="KW-0378">Hydrolase</keyword>
<comment type="similarity">
    <text evidence="1 6 8">Belongs to the glycosyl hydrolase 9 (cellulase E) family.</text>
</comment>
<gene>
    <name evidence="11" type="ORF">J2X21_002918</name>
</gene>
<dbReference type="InterPro" id="IPR008928">
    <property type="entry name" value="6-hairpin_glycosidase_sf"/>
</dbReference>
<dbReference type="Proteomes" id="UP001180825">
    <property type="component" value="Unassembled WGS sequence"/>
</dbReference>
<feature type="active site" evidence="7">
    <location>
        <position position="553"/>
    </location>
</feature>
<comment type="catalytic activity">
    <reaction evidence="8">
        <text>Endohydrolysis of (1-&gt;4)-beta-D-glucosidic linkages in cellulose, lichenin and cereal beta-D-glucans.</text>
        <dbReference type="EC" id="3.2.1.4"/>
    </reaction>
</comment>
<dbReference type="PANTHER" id="PTHR22298">
    <property type="entry name" value="ENDO-1,4-BETA-GLUCANASE"/>
    <property type="match status" value="1"/>
</dbReference>
<evidence type="ECO:0000259" key="9">
    <source>
        <dbReference type="Pfam" id="PF00759"/>
    </source>
</evidence>
<evidence type="ECO:0000256" key="5">
    <source>
        <dbReference type="ARBA" id="ARBA00023326"/>
    </source>
</evidence>
<evidence type="ECO:0000313" key="11">
    <source>
        <dbReference type="EMBL" id="MDR7333776.1"/>
    </source>
</evidence>
<dbReference type="GO" id="GO:0008810">
    <property type="term" value="F:cellulase activity"/>
    <property type="evidence" value="ECO:0007669"/>
    <property type="project" value="UniProtKB-EC"/>
</dbReference>
<dbReference type="Pfam" id="PF02927">
    <property type="entry name" value="CelD_N"/>
    <property type="match status" value="1"/>
</dbReference>
<feature type="active site" evidence="6">
    <location>
        <position position="499"/>
    </location>
</feature>
<reference evidence="11 12" key="1">
    <citation type="submission" date="2023-07" db="EMBL/GenBank/DDBJ databases">
        <title>Sorghum-associated microbial communities from plants grown in Nebraska, USA.</title>
        <authorList>
            <person name="Schachtman D."/>
        </authorList>
    </citation>
    <scope>NUCLEOTIDE SEQUENCE [LARGE SCALE GENOMIC DNA]</scope>
    <source>
        <strain evidence="11 12">BE316</strain>
    </source>
</reference>
<feature type="domain" description="Glycoside hydrolase family 9" evidence="9">
    <location>
        <begin position="116"/>
        <end position="565"/>
    </location>
</feature>
<dbReference type="InterPro" id="IPR004197">
    <property type="entry name" value="Cellulase_Ig-like"/>
</dbReference>
<evidence type="ECO:0000259" key="10">
    <source>
        <dbReference type="Pfam" id="PF02927"/>
    </source>
</evidence>
<sequence length="577" mass="61813">MKSASLLLRLASSLLALAVLPAAVQAQSAATNQVGYLPGAAKWAVLPAAASGEFRVVRAGSDTVVLRGALGPARTWAPAGADVRLADFSALAQAGDYELRVDGLPAARVRVAGDAYAALTAASLKAFYFNRAGVALDVRHAGPWARAAGHADTDVLIHASAASDKRPEGSRISAPKGWYDAGDYNKYIVNSGITVYTLLAAYEQFPALFKAQNLNIPESAENDKDLPDVLDEVLWNLEWMLAMQDPADGGVYHKLTNKSFDGTVMPHEARGDRYVVAKGTAATLDFAAVMAHASRVFKPFEAQRPGLSARMRQAAIAAWGWARANPNLPYKNPPDVRTGEYGDAKLDDEFAWAAAELYLTTGDASYREALKLETLPVRIPGWGDVMGLAWTSLAQNRAQLGKADAELVAKRVRSFGDELAASWQASAYRLTMESATDYVWGSNAHALNQALMLIQAYRLSNERAQLDAAQSVLDYVLGRNPLGQSYVTGFGSKPPLHPHHRPSEADGVAAPVPGFLAGGPNPGRQDQKNCPTYPSALPALAYIDHYCSYASNEVAINWNAPLVYVSAALQALTPKPR</sequence>
<keyword evidence="8" id="KW-0732">Signal</keyword>
<feature type="active site" evidence="7">
    <location>
        <position position="544"/>
    </location>
</feature>
<protein>
    <recommendedName>
        <fullName evidence="8">Endoglucanase</fullName>
        <ecNumber evidence="8">3.2.1.4</ecNumber>
    </recommendedName>
</protein>
<dbReference type="PROSITE" id="PS00698">
    <property type="entry name" value="GH9_3"/>
    <property type="match status" value="1"/>
</dbReference>
<evidence type="ECO:0000256" key="6">
    <source>
        <dbReference type="PROSITE-ProRule" id="PRU10059"/>
    </source>
</evidence>
<organism evidence="11 12">
    <name type="scientific">Roseateles asaccharophilus</name>
    <dbReference type="NCBI Taxonomy" id="582607"/>
    <lineage>
        <taxon>Bacteria</taxon>
        <taxon>Pseudomonadati</taxon>
        <taxon>Pseudomonadota</taxon>
        <taxon>Betaproteobacteria</taxon>
        <taxon>Burkholderiales</taxon>
        <taxon>Sphaerotilaceae</taxon>
        <taxon>Roseateles</taxon>
    </lineage>
</organism>
<accession>A0ABU2A9A0</accession>
<evidence type="ECO:0000256" key="4">
    <source>
        <dbReference type="ARBA" id="ARBA00023295"/>
    </source>
</evidence>
<dbReference type="InterPro" id="IPR012341">
    <property type="entry name" value="6hp_glycosidase-like_sf"/>
</dbReference>
<keyword evidence="5 6" id="KW-0624">Polysaccharide degradation</keyword>
<dbReference type="EMBL" id="JAVDXV010000005">
    <property type="protein sequence ID" value="MDR7333776.1"/>
    <property type="molecule type" value="Genomic_DNA"/>
</dbReference>
<dbReference type="InterPro" id="IPR033126">
    <property type="entry name" value="Glyco_hydro_9_Asp/Glu_AS"/>
</dbReference>
<keyword evidence="3 6" id="KW-0119">Carbohydrate metabolism</keyword>
<evidence type="ECO:0000256" key="3">
    <source>
        <dbReference type="ARBA" id="ARBA00023277"/>
    </source>
</evidence>
<evidence type="ECO:0000256" key="1">
    <source>
        <dbReference type="ARBA" id="ARBA00007072"/>
    </source>
</evidence>
<dbReference type="Pfam" id="PF00759">
    <property type="entry name" value="Glyco_hydro_9"/>
    <property type="match status" value="1"/>
</dbReference>
<name>A0ABU2A9A0_9BURK</name>
<evidence type="ECO:0000256" key="7">
    <source>
        <dbReference type="PROSITE-ProRule" id="PRU10060"/>
    </source>
</evidence>
<proteinExistence type="inferred from homology"/>
<dbReference type="InterPro" id="IPR013783">
    <property type="entry name" value="Ig-like_fold"/>
</dbReference>
<keyword evidence="12" id="KW-1185">Reference proteome</keyword>
<dbReference type="PROSITE" id="PS00592">
    <property type="entry name" value="GH9_2"/>
    <property type="match status" value="1"/>
</dbReference>
<dbReference type="CDD" id="cd02850">
    <property type="entry name" value="E_set_Cellulase_N"/>
    <property type="match status" value="1"/>
</dbReference>
<dbReference type="Gene3D" id="2.60.40.10">
    <property type="entry name" value="Immunoglobulins"/>
    <property type="match status" value="1"/>
</dbReference>
<dbReference type="Gene3D" id="1.50.10.10">
    <property type="match status" value="1"/>
</dbReference>
<dbReference type="EC" id="3.2.1.4" evidence="8"/>
<dbReference type="InterPro" id="IPR014756">
    <property type="entry name" value="Ig_E-set"/>
</dbReference>
<feature type="chain" id="PRO_5044997728" description="Endoglucanase" evidence="8">
    <location>
        <begin position="19"/>
        <end position="577"/>
    </location>
</feature>
<evidence type="ECO:0000256" key="8">
    <source>
        <dbReference type="RuleBase" id="RU361166"/>
    </source>
</evidence>
<keyword evidence="8" id="KW-0136">Cellulose degradation</keyword>
<evidence type="ECO:0000313" key="12">
    <source>
        <dbReference type="Proteomes" id="UP001180825"/>
    </source>
</evidence>
<comment type="caution">
    <text evidence="11">The sequence shown here is derived from an EMBL/GenBank/DDBJ whole genome shotgun (WGS) entry which is preliminary data.</text>
</comment>
<dbReference type="SUPFAM" id="SSF48208">
    <property type="entry name" value="Six-hairpin glycosidases"/>
    <property type="match status" value="1"/>
</dbReference>